<evidence type="ECO:0000259" key="1">
    <source>
        <dbReference type="Pfam" id="PF06742"/>
    </source>
</evidence>
<evidence type="ECO:0000313" key="3">
    <source>
        <dbReference type="EMBL" id="SAK50138.1"/>
    </source>
</evidence>
<keyword evidence="3" id="KW-0449">Lipoprotein</keyword>
<dbReference type="Pfam" id="PF06863">
    <property type="entry name" value="DUF1254"/>
    <property type="match status" value="1"/>
</dbReference>
<protein>
    <submittedName>
        <fullName evidence="3">Lipoprotein</fullName>
    </submittedName>
</protein>
<dbReference type="Gene3D" id="2.60.120.600">
    <property type="entry name" value="Domain of unknown function DUF1214, C-terminal domain"/>
    <property type="match status" value="1"/>
</dbReference>
<dbReference type="STRING" id="1777143.AWB82_01366"/>
<dbReference type="InterPro" id="IPR010679">
    <property type="entry name" value="DUF1254"/>
</dbReference>
<dbReference type="EMBL" id="FCOJ02000007">
    <property type="protein sequence ID" value="SAK50138.1"/>
    <property type="molecule type" value="Genomic_DNA"/>
</dbReference>
<gene>
    <name evidence="3" type="ORF">AWB82_01366</name>
</gene>
<name>A0A157ZX64_9BURK</name>
<dbReference type="Gene3D" id="2.60.40.1610">
    <property type="entry name" value="Domain of unknown function DUF1254"/>
    <property type="match status" value="1"/>
</dbReference>
<sequence length="531" mass="59004">MLRLLLTFGVSRFDHEITLRETVMQLAHGTITRLGVAAIAIVVSIASQAQTSRYDALVNAQFDKDYPTTETARSLRDELIFQRATQAYLWALPAINIWAMKEGSEKVFGGGYNVLPVWKERITASTLVTTPNSDVVYAMGYLDLHEDGPLVVEAPQGVQGMFDDFFQRPLVGPTTGGRTWIGDVGLAGPDKGRGGTYVLLPPDYKGEPPKGSMPRGAFVYRSRTYNVFLFWRTFFTDPKDLTKPNAQIAATRIYPLGKKASAKPMQFPDANQQPADLLFPRDIRYFEMMSRFIDSEYVDPSDLDMRGFLHTIGIEKGKPFAPTPEMHALLDSAAQAGFKMSKVVITEMLPQEPGGKYYPDRQWVNVFAGEDTAFQSSHTFTNLEQRSGYFTSAYSASPGMVKNLIDAGAKYPVTFRDKDGNFLDGGQSYTLHLPPNIPAKNFWSATVYDATTASGLDNGQTHPSLNKMDQPVQNADGSLDLYFGPNAPAGSEKNWLRTVPGKGYFVIFRLYSPEKAFFDQTWKPGDLEKKG</sequence>
<dbReference type="InterPro" id="IPR037049">
    <property type="entry name" value="DUF1214_C_sf"/>
</dbReference>
<dbReference type="PANTHER" id="PTHR36509">
    <property type="entry name" value="BLL3101 PROTEIN"/>
    <property type="match status" value="1"/>
</dbReference>
<feature type="domain" description="DUF1254" evidence="2">
    <location>
        <begin position="113"/>
        <end position="255"/>
    </location>
</feature>
<dbReference type="Proteomes" id="UP000054596">
    <property type="component" value="Unassembled WGS sequence"/>
</dbReference>
<dbReference type="Gene3D" id="1.10.3360.10">
    <property type="entry name" value="VPA0735-like domain"/>
    <property type="match status" value="1"/>
</dbReference>
<organism evidence="3 4">
    <name type="scientific">Caballeronia glebae</name>
    <dbReference type="NCBI Taxonomy" id="1777143"/>
    <lineage>
        <taxon>Bacteria</taxon>
        <taxon>Pseudomonadati</taxon>
        <taxon>Pseudomonadota</taxon>
        <taxon>Betaproteobacteria</taxon>
        <taxon>Burkholderiales</taxon>
        <taxon>Burkholderiaceae</taxon>
        <taxon>Caballeronia</taxon>
    </lineage>
</organism>
<feature type="domain" description="DUF1214" evidence="1">
    <location>
        <begin position="409"/>
        <end position="515"/>
    </location>
</feature>
<accession>A0A157ZX64</accession>
<dbReference type="RefSeq" id="WP_235023201.1">
    <property type="nucleotide sequence ID" value="NZ_FCOJ02000007.1"/>
</dbReference>
<dbReference type="SUPFAM" id="SSF160935">
    <property type="entry name" value="VPA0735-like"/>
    <property type="match status" value="1"/>
</dbReference>
<proteinExistence type="predicted"/>
<comment type="caution">
    <text evidence="3">The sequence shown here is derived from an EMBL/GenBank/DDBJ whole genome shotgun (WGS) entry which is preliminary data.</text>
</comment>
<reference evidence="3" key="1">
    <citation type="submission" date="2016-01" db="EMBL/GenBank/DDBJ databases">
        <authorList>
            <person name="Peeters C."/>
        </authorList>
    </citation>
    <scope>NUCLEOTIDE SEQUENCE [LARGE SCALE GENOMIC DNA]</scope>
    <source>
        <strain evidence="3">LMG 29325</strain>
    </source>
</reference>
<evidence type="ECO:0000313" key="4">
    <source>
        <dbReference type="Proteomes" id="UP000054596"/>
    </source>
</evidence>
<dbReference type="Pfam" id="PF06742">
    <property type="entry name" value="DUF1214"/>
    <property type="match status" value="1"/>
</dbReference>
<dbReference type="InterPro" id="IPR010621">
    <property type="entry name" value="DUF1214"/>
</dbReference>
<keyword evidence="4" id="KW-1185">Reference proteome</keyword>
<dbReference type="InterPro" id="IPR037050">
    <property type="entry name" value="DUF1254_sf"/>
</dbReference>
<evidence type="ECO:0000259" key="2">
    <source>
        <dbReference type="Pfam" id="PF06863"/>
    </source>
</evidence>
<dbReference type="PANTHER" id="PTHR36509:SF3">
    <property type="entry name" value="SIGNAL PEPTIDE PROTEIN"/>
    <property type="match status" value="1"/>
</dbReference>
<dbReference type="AlphaFoldDB" id="A0A157ZX64"/>